<keyword evidence="3" id="KW-0482">Metalloprotease</keyword>
<keyword evidence="3" id="KW-0645">Protease</keyword>
<keyword evidence="3" id="KW-0862">Zinc</keyword>
<keyword evidence="3" id="KW-0378">Hydrolase</keyword>
<comment type="cofactor">
    <cofactor evidence="3">
        <name>Zn(2+)</name>
        <dbReference type="ChEBI" id="CHEBI:29105"/>
    </cofactor>
    <text evidence="3">Binds 1 zinc ion per subunit.</text>
</comment>
<dbReference type="Proteomes" id="UP000887565">
    <property type="component" value="Unplaced"/>
</dbReference>
<dbReference type="PRINTS" id="PR00480">
    <property type="entry name" value="ASTACIN"/>
</dbReference>
<dbReference type="WBParaSite" id="nRc.2.0.1.t46586-RA">
    <property type="protein sequence ID" value="nRc.2.0.1.t46586-RA"/>
    <property type="gene ID" value="nRc.2.0.1.g46586"/>
</dbReference>
<dbReference type="InterPro" id="IPR006026">
    <property type="entry name" value="Peptidase_Metallo"/>
</dbReference>
<dbReference type="GO" id="GO:0006508">
    <property type="term" value="P:proteolysis"/>
    <property type="evidence" value="ECO:0007669"/>
    <property type="project" value="UniProtKB-KW"/>
</dbReference>
<keyword evidence="5" id="KW-1185">Reference proteome</keyword>
<dbReference type="SMART" id="SM00235">
    <property type="entry name" value="ZnMc"/>
    <property type="match status" value="1"/>
</dbReference>
<evidence type="ECO:0000256" key="2">
    <source>
        <dbReference type="PROSITE-ProRule" id="PRU01211"/>
    </source>
</evidence>
<evidence type="ECO:0000259" key="4">
    <source>
        <dbReference type="PROSITE" id="PS51864"/>
    </source>
</evidence>
<comment type="caution">
    <text evidence="2">Lacks conserved residue(s) required for the propagation of feature annotation.</text>
</comment>
<name>A0A915LA03_ROMCU</name>
<dbReference type="Gene3D" id="3.40.390.10">
    <property type="entry name" value="Collagenase (Catalytic Domain)"/>
    <property type="match status" value="1"/>
</dbReference>
<dbReference type="EC" id="3.4.24.-" evidence="3"/>
<proteinExistence type="predicted"/>
<dbReference type="Pfam" id="PF01400">
    <property type="entry name" value="Astacin"/>
    <property type="match status" value="1"/>
</dbReference>
<sequence length="248" mass="28699">MQKIKRTIILPFLLLKTLSTIGTTIERRWDVSEPIEYSFDGSLTTKEQNYIKLAVEYWQNGTCLNFDLRDDVPHWNRVVFQKSTGCNSMIGPLPGNDVQFVNLNSICSEKQRADRDNFIEIKWSNIEESLHQSYELTKDSLFDLHKIPYDFGSIMHYTGYIYALSSLYANEMDLSILELATVVGVQRASRENCAKRPCHQSVYDMSQLIVLGSKKQMKKTIEKIMLSVKYRYSSDEESALGCRRAHRI</sequence>
<evidence type="ECO:0000313" key="6">
    <source>
        <dbReference type="WBParaSite" id="nRc.2.0.1.t46586-RA"/>
    </source>
</evidence>
<dbReference type="GO" id="GO:0004222">
    <property type="term" value="F:metalloendopeptidase activity"/>
    <property type="evidence" value="ECO:0007669"/>
    <property type="project" value="UniProtKB-UniRule"/>
</dbReference>
<keyword evidence="3" id="KW-0479">Metal-binding</keyword>
<feature type="domain" description="Peptidase M12A" evidence="4">
    <location>
        <begin position="19"/>
        <end position="215"/>
    </location>
</feature>
<dbReference type="PANTHER" id="PTHR10127">
    <property type="entry name" value="DISCOIDIN, CUB, EGF, LAMININ , AND ZINC METALLOPROTEASE DOMAIN CONTAINING"/>
    <property type="match status" value="1"/>
</dbReference>
<dbReference type="InterPro" id="IPR001506">
    <property type="entry name" value="Peptidase_M12A"/>
</dbReference>
<keyword evidence="3" id="KW-0732">Signal</keyword>
<feature type="signal peptide" evidence="3">
    <location>
        <begin position="1"/>
        <end position="22"/>
    </location>
</feature>
<evidence type="ECO:0000256" key="1">
    <source>
        <dbReference type="ARBA" id="ARBA00023157"/>
    </source>
</evidence>
<dbReference type="PANTHER" id="PTHR10127:SF813">
    <property type="entry name" value="ZINC METALLOPROTEINASE DPY-31"/>
    <property type="match status" value="1"/>
</dbReference>
<dbReference type="SUPFAM" id="SSF55486">
    <property type="entry name" value="Metalloproteases ('zincins'), catalytic domain"/>
    <property type="match status" value="1"/>
</dbReference>
<dbReference type="GO" id="GO:0008270">
    <property type="term" value="F:zinc ion binding"/>
    <property type="evidence" value="ECO:0007669"/>
    <property type="project" value="InterPro"/>
</dbReference>
<dbReference type="PROSITE" id="PS51864">
    <property type="entry name" value="ASTACIN"/>
    <property type="match status" value="1"/>
</dbReference>
<protein>
    <recommendedName>
        <fullName evidence="3">Metalloendopeptidase</fullName>
        <ecNumber evidence="3">3.4.24.-</ecNumber>
    </recommendedName>
</protein>
<organism evidence="5 6">
    <name type="scientific">Romanomermis culicivorax</name>
    <name type="common">Nematode worm</name>
    <dbReference type="NCBI Taxonomy" id="13658"/>
    <lineage>
        <taxon>Eukaryota</taxon>
        <taxon>Metazoa</taxon>
        <taxon>Ecdysozoa</taxon>
        <taxon>Nematoda</taxon>
        <taxon>Enoplea</taxon>
        <taxon>Dorylaimia</taxon>
        <taxon>Mermithida</taxon>
        <taxon>Mermithoidea</taxon>
        <taxon>Mermithidae</taxon>
        <taxon>Romanomermis</taxon>
    </lineage>
</organism>
<accession>A0A915LA03</accession>
<dbReference type="AlphaFoldDB" id="A0A915LA03"/>
<keyword evidence="1" id="KW-1015">Disulfide bond</keyword>
<evidence type="ECO:0000313" key="5">
    <source>
        <dbReference type="Proteomes" id="UP000887565"/>
    </source>
</evidence>
<dbReference type="InterPro" id="IPR024079">
    <property type="entry name" value="MetalloPept_cat_dom_sf"/>
</dbReference>
<evidence type="ECO:0000256" key="3">
    <source>
        <dbReference type="RuleBase" id="RU361183"/>
    </source>
</evidence>
<reference evidence="6" key="1">
    <citation type="submission" date="2022-11" db="UniProtKB">
        <authorList>
            <consortium name="WormBaseParasite"/>
        </authorList>
    </citation>
    <scope>IDENTIFICATION</scope>
</reference>
<feature type="chain" id="PRO_5038161132" description="Metalloendopeptidase" evidence="3">
    <location>
        <begin position="23"/>
        <end position="248"/>
    </location>
</feature>